<evidence type="ECO:0000313" key="2">
    <source>
        <dbReference type="EMBL" id="GAA0139913.1"/>
    </source>
</evidence>
<gene>
    <name evidence="2" type="ORF">LIER_01369</name>
</gene>
<proteinExistence type="predicted"/>
<dbReference type="AlphaFoldDB" id="A0AAV3NLP9"/>
<dbReference type="EMBL" id="BAABME010000131">
    <property type="protein sequence ID" value="GAA0139913.1"/>
    <property type="molecule type" value="Genomic_DNA"/>
</dbReference>
<evidence type="ECO:0000256" key="1">
    <source>
        <dbReference type="SAM" id="MobiDB-lite"/>
    </source>
</evidence>
<comment type="caution">
    <text evidence="2">The sequence shown here is derived from an EMBL/GenBank/DDBJ whole genome shotgun (WGS) entry which is preliminary data.</text>
</comment>
<feature type="compositionally biased region" description="Basic and acidic residues" evidence="1">
    <location>
        <begin position="138"/>
        <end position="152"/>
    </location>
</feature>
<name>A0AAV3NLP9_LITER</name>
<sequence>MLDPREQPSAIIYKGITDENEVYSNLLIRFNNKGEAISLECKFESISESSEFSCIISSPRNFSKETHDPIAIVVPNNTTAPRWTKETVGNWRLKLPLLQIIKHPKRKKVLVEMLRTLGCIEFGVAKWGWSKAKLMPKRRNEGTPKVDADKIPPRNKSYRGRLEGDV</sequence>
<keyword evidence="3" id="KW-1185">Reference proteome</keyword>
<evidence type="ECO:0000313" key="3">
    <source>
        <dbReference type="Proteomes" id="UP001454036"/>
    </source>
</evidence>
<reference evidence="2 3" key="1">
    <citation type="submission" date="2024-01" db="EMBL/GenBank/DDBJ databases">
        <title>The complete chloroplast genome sequence of Lithospermum erythrorhizon: insights into the phylogenetic relationship among Boraginaceae species and the maternal lineages of purple gromwells.</title>
        <authorList>
            <person name="Okada T."/>
            <person name="Watanabe K."/>
        </authorList>
    </citation>
    <scope>NUCLEOTIDE SEQUENCE [LARGE SCALE GENOMIC DNA]</scope>
</reference>
<feature type="region of interest" description="Disordered" evidence="1">
    <location>
        <begin position="136"/>
        <end position="166"/>
    </location>
</feature>
<accession>A0AAV3NLP9</accession>
<dbReference type="Proteomes" id="UP001454036">
    <property type="component" value="Unassembled WGS sequence"/>
</dbReference>
<protein>
    <submittedName>
        <fullName evidence="2">Uncharacterized protein</fullName>
    </submittedName>
</protein>
<organism evidence="2 3">
    <name type="scientific">Lithospermum erythrorhizon</name>
    <name type="common">Purple gromwell</name>
    <name type="synonym">Lithospermum officinale var. erythrorhizon</name>
    <dbReference type="NCBI Taxonomy" id="34254"/>
    <lineage>
        <taxon>Eukaryota</taxon>
        <taxon>Viridiplantae</taxon>
        <taxon>Streptophyta</taxon>
        <taxon>Embryophyta</taxon>
        <taxon>Tracheophyta</taxon>
        <taxon>Spermatophyta</taxon>
        <taxon>Magnoliopsida</taxon>
        <taxon>eudicotyledons</taxon>
        <taxon>Gunneridae</taxon>
        <taxon>Pentapetalae</taxon>
        <taxon>asterids</taxon>
        <taxon>lamiids</taxon>
        <taxon>Boraginales</taxon>
        <taxon>Boraginaceae</taxon>
        <taxon>Boraginoideae</taxon>
        <taxon>Lithospermeae</taxon>
        <taxon>Lithospermum</taxon>
    </lineage>
</organism>